<comment type="caution">
    <text evidence="2">The sequence shown here is derived from an EMBL/GenBank/DDBJ whole genome shotgun (WGS) entry which is preliminary data.</text>
</comment>
<name>A0AA88ALP7_FICCA</name>
<sequence>MNKKLEKLKKEQKKSKKLLLRVLKLLYSLNDNVKGKPTTAYHVSYRHKRNVQNSDSDAMKTDYDDFRFGLQDDGFLDSDIGDVADNGIKAAMDFLNADKEDKDEEEEKEENEDDEG</sequence>
<dbReference type="Proteomes" id="UP001187192">
    <property type="component" value="Unassembled WGS sequence"/>
</dbReference>
<proteinExistence type="predicted"/>
<dbReference type="AlphaFoldDB" id="A0AA88ALP7"/>
<organism evidence="2 3">
    <name type="scientific">Ficus carica</name>
    <name type="common">Common fig</name>
    <dbReference type="NCBI Taxonomy" id="3494"/>
    <lineage>
        <taxon>Eukaryota</taxon>
        <taxon>Viridiplantae</taxon>
        <taxon>Streptophyta</taxon>
        <taxon>Embryophyta</taxon>
        <taxon>Tracheophyta</taxon>
        <taxon>Spermatophyta</taxon>
        <taxon>Magnoliopsida</taxon>
        <taxon>eudicotyledons</taxon>
        <taxon>Gunneridae</taxon>
        <taxon>Pentapetalae</taxon>
        <taxon>rosids</taxon>
        <taxon>fabids</taxon>
        <taxon>Rosales</taxon>
        <taxon>Moraceae</taxon>
        <taxon>Ficeae</taxon>
        <taxon>Ficus</taxon>
    </lineage>
</organism>
<evidence type="ECO:0000256" key="1">
    <source>
        <dbReference type="SAM" id="MobiDB-lite"/>
    </source>
</evidence>
<dbReference type="EMBL" id="BTGU01000028">
    <property type="protein sequence ID" value="GMN48583.1"/>
    <property type="molecule type" value="Genomic_DNA"/>
</dbReference>
<evidence type="ECO:0000313" key="3">
    <source>
        <dbReference type="Proteomes" id="UP001187192"/>
    </source>
</evidence>
<protein>
    <submittedName>
        <fullName evidence="2">Uncharacterized protein</fullName>
    </submittedName>
</protein>
<feature type="compositionally biased region" description="Acidic residues" evidence="1">
    <location>
        <begin position="101"/>
        <end position="116"/>
    </location>
</feature>
<evidence type="ECO:0000313" key="2">
    <source>
        <dbReference type="EMBL" id="GMN48583.1"/>
    </source>
</evidence>
<keyword evidence="3" id="KW-1185">Reference proteome</keyword>
<gene>
    <name evidence="2" type="ORF">TIFTF001_017747</name>
</gene>
<reference evidence="2" key="1">
    <citation type="submission" date="2023-07" db="EMBL/GenBank/DDBJ databases">
        <title>draft genome sequence of fig (Ficus carica).</title>
        <authorList>
            <person name="Takahashi T."/>
            <person name="Nishimura K."/>
        </authorList>
    </citation>
    <scope>NUCLEOTIDE SEQUENCE</scope>
</reference>
<accession>A0AA88ALP7</accession>
<feature type="region of interest" description="Disordered" evidence="1">
    <location>
        <begin position="94"/>
        <end position="116"/>
    </location>
</feature>